<organism evidence="1">
    <name type="scientific">Oryza brachyantha</name>
    <name type="common">malo sina</name>
    <dbReference type="NCBI Taxonomy" id="4533"/>
    <lineage>
        <taxon>Eukaryota</taxon>
        <taxon>Viridiplantae</taxon>
        <taxon>Streptophyta</taxon>
        <taxon>Embryophyta</taxon>
        <taxon>Tracheophyta</taxon>
        <taxon>Spermatophyta</taxon>
        <taxon>Magnoliopsida</taxon>
        <taxon>Liliopsida</taxon>
        <taxon>Poales</taxon>
        <taxon>Poaceae</taxon>
        <taxon>BOP clade</taxon>
        <taxon>Oryzoideae</taxon>
        <taxon>Oryzeae</taxon>
        <taxon>Oryzinae</taxon>
        <taxon>Oryza</taxon>
    </lineage>
</organism>
<proteinExistence type="predicted"/>
<sequence>MRIPDDLNWSFSRALVKTDVIEIGGDEEMMGERNSIKRTLVKRWPTKLERRRWVPSAPLTTQGSKRGWS</sequence>
<name>J3N659_ORYBR</name>
<reference evidence="1" key="1">
    <citation type="journal article" date="2013" name="Nat. Commun.">
        <title>Whole-genome sequencing of Oryza brachyantha reveals mechanisms underlying Oryza genome evolution.</title>
        <authorList>
            <person name="Chen J."/>
            <person name="Huang Q."/>
            <person name="Gao D."/>
            <person name="Wang J."/>
            <person name="Lang Y."/>
            <person name="Liu T."/>
            <person name="Li B."/>
            <person name="Bai Z."/>
            <person name="Luis Goicoechea J."/>
            <person name="Liang C."/>
            <person name="Chen C."/>
            <person name="Zhang W."/>
            <person name="Sun S."/>
            <person name="Liao Y."/>
            <person name="Zhang X."/>
            <person name="Yang L."/>
            <person name="Song C."/>
            <person name="Wang M."/>
            <person name="Shi J."/>
            <person name="Liu G."/>
            <person name="Liu J."/>
            <person name="Zhou H."/>
            <person name="Zhou W."/>
            <person name="Yu Q."/>
            <person name="An N."/>
            <person name="Chen Y."/>
            <person name="Cai Q."/>
            <person name="Wang B."/>
            <person name="Liu B."/>
            <person name="Min J."/>
            <person name="Huang Y."/>
            <person name="Wu H."/>
            <person name="Li Z."/>
            <person name="Zhang Y."/>
            <person name="Yin Y."/>
            <person name="Song W."/>
            <person name="Jiang J."/>
            <person name="Jackson S.A."/>
            <person name="Wing R.A."/>
            <person name="Wang J."/>
            <person name="Chen M."/>
        </authorList>
    </citation>
    <scope>NUCLEOTIDE SEQUENCE [LARGE SCALE GENOMIC DNA]</scope>
    <source>
        <strain evidence="1">cv. IRGC 101232</strain>
    </source>
</reference>
<protein>
    <submittedName>
        <fullName evidence="1">Uncharacterized protein</fullName>
    </submittedName>
</protein>
<dbReference type="Gramene" id="OB11G12950.1">
    <property type="protein sequence ID" value="OB11G12950.1"/>
    <property type="gene ID" value="OB11G12950"/>
</dbReference>
<dbReference type="AlphaFoldDB" id="J3N659"/>
<reference evidence="1" key="2">
    <citation type="submission" date="2013-04" db="UniProtKB">
        <authorList>
            <consortium name="EnsemblPlants"/>
        </authorList>
    </citation>
    <scope>IDENTIFICATION</scope>
</reference>
<dbReference type="HOGENOM" id="CLU_2779883_0_0_1"/>
<dbReference type="Proteomes" id="UP000006038">
    <property type="component" value="Chromosome 11"/>
</dbReference>
<evidence type="ECO:0000313" key="2">
    <source>
        <dbReference type="Proteomes" id="UP000006038"/>
    </source>
</evidence>
<dbReference type="EnsemblPlants" id="OB11G12950.1">
    <property type="protein sequence ID" value="OB11G12950.1"/>
    <property type="gene ID" value="OB11G12950"/>
</dbReference>
<accession>J3N659</accession>
<evidence type="ECO:0000313" key="1">
    <source>
        <dbReference type="EnsemblPlants" id="OB11G12950.1"/>
    </source>
</evidence>
<keyword evidence="2" id="KW-1185">Reference proteome</keyword>